<dbReference type="Gene3D" id="3.40.50.1820">
    <property type="entry name" value="alpha/beta hydrolase"/>
    <property type="match status" value="1"/>
</dbReference>
<dbReference type="OrthoDB" id="199913at2759"/>
<evidence type="ECO:0000256" key="2">
    <source>
        <dbReference type="ARBA" id="ARBA00010701"/>
    </source>
</evidence>
<dbReference type="STRING" id="151549.A0A4C1Y1J1"/>
<keyword evidence="7" id="KW-1185">Reference proteome</keyword>
<dbReference type="InterPro" id="IPR000734">
    <property type="entry name" value="TAG_lipase"/>
</dbReference>
<protein>
    <submittedName>
        <fullName evidence="6">Pancreatic lipase-related protein 2</fullName>
    </submittedName>
</protein>
<gene>
    <name evidence="6" type="primary">Pnliprp2</name>
    <name evidence="6" type="ORF">EVAR_54799_1</name>
</gene>
<evidence type="ECO:0000256" key="1">
    <source>
        <dbReference type="ARBA" id="ARBA00004613"/>
    </source>
</evidence>
<dbReference type="InterPro" id="IPR029058">
    <property type="entry name" value="AB_hydrolase_fold"/>
</dbReference>
<feature type="domain" description="Lipase" evidence="5">
    <location>
        <begin position="123"/>
        <end position="287"/>
    </location>
</feature>
<accession>A0A4C1Y1J1</accession>
<dbReference type="GO" id="GO:0016298">
    <property type="term" value="F:lipase activity"/>
    <property type="evidence" value="ECO:0007669"/>
    <property type="project" value="InterPro"/>
</dbReference>
<comment type="caution">
    <text evidence="6">The sequence shown here is derived from an EMBL/GenBank/DDBJ whole genome shotgun (WGS) entry which is preliminary data.</text>
</comment>
<proteinExistence type="inferred from homology"/>
<evidence type="ECO:0000313" key="6">
    <source>
        <dbReference type="EMBL" id="GBP69380.1"/>
    </source>
</evidence>
<reference evidence="6 7" key="1">
    <citation type="journal article" date="2019" name="Commun. Biol.">
        <title>The bagworm genome reveals a unique fibroin gene that provides high tensile strength.</title>
        <authorList>
            <person name="Kono N."/>
            <person name="Nakamura H."/>
            <person name="Ohtoshi R."/>
            <person name="Tomita M."/>
            <person name="Numata K."/>
            <person name="Arakawa K."/>
        </authorList>
    </citation>
    <scope>NUCLEOTIDE SEQUENCE [LARGE SCALE GENOMIC DNA]</scope>
</reference>
<name>A0A4C1Y1J1_EUMVA</name>
<dbReference type="EMBL" id="BGZK01001039">
    <property type="protein sequence ID" value="GBP69380.1"/>
    <property type="molecule type" value="Genomic_DNA"/>
</dbReference>
<dbReference type="PRINTS" id="PR00821">
    <property type="entry name" value="TAGLIPASE"/>
</dbReference>
<evidence type="ECO:0000256" key="3">
    <source>
        <dbReference type="ARBA" id="ARBA00022525"/>
    </source>
</evidence>
<dbReference type="SUPFAM" id="SSF53474">
    <property type="entry name" value="alpha/beta-Hydrolases"/>
    <property type="match status" value="1"/>
</dbReference>
<comment type="similarity">
    <text evidence="2 4">Belongs to the AB hydrolase superfamily. Lipase family.</text>
</comment>
<organism evidence="6 7">
    <name type="scientific">Eumeta variegata</name>
    <name type="common">Bagworm moth</name>
    <name type="synonym">Eumeta japonica</name>
    <dbReference type="NCBI Taxonomy" id="151549"/>
    <lineage>
        <taxon>Eukaryota</taxon>
        <taxon>Metazoa</taxon>
        <taxon>Ecdysozoa</taxon>
        <taxon>Arthropoda</taxon>
        <taxon>Hexapoda</taxon>
        <taxon>Insecta</taxon>
        <taxon>Pterygota</taxon>
        <taxon>Neoptera</taxon>
        <taxon>Endopterygota</taxon>
        <taxon>Lepidoptera</taxon>
        <taxon>Glossata</taxon>
        <taxon>Ditrysia</taxon>
        <taxon>Tineoidea</taxon>
        <taxon>Psychidae</taxon>
        <taxon>Oiketicinae</taxon>
        <taxon>Eumeta</taxon>
    </lineage>
</organism>
<dbReference type="PANTHER" id="PTHR11610:SF173">
    <property type="entry name" value="LIPASE DOMAIN-CONTAINING PROTEIN-RELATED"/>
    <property type="match status" value="1"/>
</dbReference>
<comment type="subcellular location">
    <subcellularLocation>
        <location evidence="1">Secreted</location>
    </subcellularLocation>
</comment>
<dbReference type="PANTHER" id="PTHR11610">
    <property type="entry name" value="LIPASE"/>
    <property type="match status" value="1"/>
</dbReference>
<dbReference type="Proteomes" id="UP000299102">
    <property type="component" value="Unassembled WGS sequence"/>
</dbReference>
<dbReference type="GO" id="GO:0017171">
    <property type="term" value="F:serine hydrolase activity"/>
    <property type="evidence" value="ECO:0007669"/>
    <property type="project" value="TreeGrafter"/>
</dbReference>
<dbReference type="InterPro" id="IPR013818">
    <property type="entry name" value="Lipase"/>
</dbReference>
<dbReference type="GO" id="GO:0016042">
    <property type="term" value="P:lipid catabolic process"/>
    <property type="evidence" value="ECO:0007669"/>
    <property type="project" value="TreeGrafter"/>
</dbReference>
<evidence type="ECO:0000256" key="4">
    <source>
        <dbReference type="RuleBase" id="RU004262"/>
    </source>
</evidence>
<dbReference type="AlphaFoldDB" id="A0A4C1Y1J1"/>
<evidence type="ECO:0000313" key="7">
    <source>
        <dbReference type="Proteomes" id="UP000299102"/>
    </source>
</evidence>
<keyword evidence="3" id="KW-0964">Secreted</keyword>
<sequence>MLSRCDPHTLFNQRWTQAVKGEYNVVALDGSSLIRWLYLRSTTYVRFMGEKLGLVLAAMTKSAYPLNSNYKFKINLLDSGSTNERSAADTNGLWYEPTTGNNRSYQLVNNTLLIQTTQSLTDGVRPEDLLLVGHSLGSHISSFAGKTYYNVTGKKVGRISGLDPAGPCFSHIDPELRLRASDAQFVDVMHTDAGVYGLEDAVGHVDFYPNSGSQQPNCLFQTCSHSRAWLYYSESVVNPEAFPAVRCDSWDDFKNEKCGDEIKYMGYPVTSDTRGKFYLQSGEDSPYGLGESGLKYQGERGIVKNILFGGQDATKSVIAILVADMRLLKSAHRLECSTGVLQNSPPDAEWTAAARDRADVRRRHARDTPALILTLLQLYPFKQEKWRMRILKKNRKNLQMYT</sequence>
<dbReference type="Pfam" id="PF00151">
    <property type="entry name" value="Lipase"/>
    <property type="match status" value="1"/>
</dbReference>
<dbReference type="GO" id="GO:0005615">
    <property type="term" value="C:extracellular space"/>
    <property type="evidence" value="ECO:0007669"/>
    <property type="project" value="TreeGrafter"/>
</dbReference>
<evidence type="ECO:0000259" key="5">
    <source>
        <dbReference type="Pfam" id="PF00151"/>
    </source>
</evidence>